<dbReference type="AlphaFoldDB" id="A0ABD6AW77"/>
<reference evidence="1 2" key="1">
    <citation type="journal article" date="2019" name="Int. J. Syst. Evol. Microbiol.">
        <title>The Global Catalogue of Microorganisms (GCM) 10K type strain sequencing project: providing services to taxonomists for standard genome sequencing and annotation.</title>
        <authorList>
            <consortium name="The Broad Institute Genomics Platform"/>
            <consortium name="The Broad Institute Genome Sequencing Center for Infectious Disease"/>
            <person name="Wu L."/>
            <person name="Ma J."/>
        </authorList>
    </citation>
    <scope>NUCLEOTIDE SEQUENCE [LARGE SCALE GENOMIC DNA]</scope>
    <source>
        <strain evidence="1 2">CGMCC 1.12563</strain>
    </source>
</reference>
<protein>
    <submittedName>
        <fullName evidence="1">SRPBCC family protein</fullName>
    </submittedName>
</protein>
<proteinExistence type="predicted"/>
<evidence type="ECO:0000313" key="1">
    <source>
        <dbReference type="EMBL" id="MFD1513104.1"/>
    </source>
</evidence>
<dbReference type="Proteomes" id="UP001597187">
    <property type="component" value="Unassembled WGS sequence"/>
</dbReference>
<dbReference type="RefSeq" id="WP_250873069.1">
    <property type="nucleotide sequence ID" value="NZ_JALXFV010000003.1"/>
</dbReference>
<dbReference type="SUPFAM" id="SSF55961">
    <property type="entry name" value="Bet v1-like"/>
    <property type="match status" value="1"/>
</dbReference>
<gene>
    <name evidence="1" type="ORF">ACFSBT_07430</name>
</gene>
<sequence length="161" mass="18190">MVTIRLETHVDAPTERVFDLARSVDLRRESSEASGTPVAGAVTGLPDPGESTVWRVPLLGKRFELTTKVSAYSRPTHFRLTMTDGPLQTLVHDHFFAFEDADDPEEGTVLRDVLTFESPLGPVGQVFDRAVERRFSTVLEERNAFLKRVAEGDDWRRYLDE</sequence>
<dbReference type="Pfam" id="PF10604">
    <property type="entry name" value="Polyketide_cyc2"/>
    <property type="match status" value="1"/>
</dbReference>
<dbReference type="EMBL" id="JBHUDC010000003">
    <property type="protein sequence ID" value="MFD1513104.1"/>
    <property type="molecule type" value="Genomic_DNA"/>
</dbReference>
<keyword evidence="2" id="KW-1185">Reference proteome</keyword>
<accession>A0ABD6AW77</accession>
<organism evidence="1 2">
    <name type="scientific">Halomarina rubra</name>
    <dbReference type="NCBI Taxonomy" id="2071873"/>
    <lineage>
        <taxon>Archaea</taxon>
        <taxon>Methanobacteriati</taxon>
        <taxon>Methanobacteriota</taxon>
        <taxon>Stenosarchaea group</taxon>
        <taxon>Halobacteria</taxon>
        <taxon>Halobacteriales</taxon>
        <taxon>Natronomonadaceae</taxon>
        <taxon>Halomarina</taxon>
    </lineage>
</organism>
<comment type="caution">
    <text evidence="1">The sequence shown here is derived from an EMBL/GenBank/DDBJ whole genome shotgun (WGS) entry which is preliminary data.</text>
</comment>
<name>A0ABD6AW77_9EURY</name>
<dbReference type="InterPro" id="IPR019587">
    <property type="entry name" value="Polyketide_cyclase/dehydratase"/>
</dbReference>
<dbReference type="Gene3D" id="3.30.530.20">
    <property type="match status" value="1"/>
</dbReference>
<dbReference type="InterPro" id="IPR023393">
    <property type="entry name" value="START-like_dom_sf"/>
</dbReference>
<evidence type="ECO:0000313" key="2">
    <source>
        <dbReference type="Proteomes" id="UP001597187"/>
    </source>
</evidence>